<dbReference type="EMBL" id="LKAM01000005">
    <property type="protein sequence ID" value="KUM48718.1"/>
    <property type="molecule type" value="Genomic_DNA"/>
</dbReference>
<accession>A0A101M0M6</accession>
<proteinExistence type="predicted"/>
<organism evidence="1">
    <name type="scientific">Picea glauca</name>
    <name type="common">White spruce</name>
    <name type="synonym">Pinus glauca</name>
    <dbReference type="NCBI Taxonomy" id="3330"/>
    <lineage>
        <taxon>Eukaryota</taxon>
        <taxon>Viridiplantae</taxon>
        <taxon>Streptophyta</taxon>
        <taxon>Embryophyta</taxon>
        <taxon>Tracheophyta</taxon>
        <taxon>Spermatophyta</taxon>
        <taxon>Pinopsida</taxon>
        <taxon>Pinidae</taxon>
        <taxon>Conifers I</taxon>
        <taxon>Pinales</taxon>
        <taxon>Pinaceae</taxon>
        <taxon>Picea</taxon>
    </lineage>
</organism>
<reference evidence="1" key="1">
    <citation type="journal article" date="2015" name="Genome Biol. Evol.">
        <title>Organellar Genomes of White Spruce (Picea glauca): Assembly and Annotation.</title>
        <authorList>
            <person name="Jackman S.D."/>
            <person name="Warren R.L."/>
            <person name="Gibb E.A."/>
            <person name="Vandervalk B.P."/>
            <person name="Mohamadi H."/>
            <person name="Chu J."/>
            <person name="Raymond A."/>
            <person name="Pleasance S."/>
            <person name="Coope R."/>
            <person name="Wildung M.R."/>
            <person name="Ritland C.E."/>
            <person name="Bousquet J."/>
            <person name="Jones S.J."/>
            <person name="Bohlmann J."/>
            <person name="Birol I."/>
        </authorList>
    </citation>
    <scope>NUCLEOTIDE SEQUENCE [LARGE SCALE GENOMIC DNA]</scope>
    <source>
        <tissue evidence="1">Flushing bud</tissue>
    </source>
</reference>
<geneLocation type="mitochondrion" evidence="1"/>
<evidence type="ECO:0000313" key="1">
    <source>
        <dbReference type="EMBL" id="KUM48718.1"/>
    </source>
</evidence>
<dbReference type="AlphaFoldDB" id="A0A101M0M6"/>
<name>A0A101M0M6_PICGL</name>
<protein>
    <submittedName>
        <fullName evidence="1">Uncharacterized protein</fullName>
    </submittedName>
</protein>
<comment type="caution">
    <text evidence="1">The sequence shown here is derived from an EMBL/GenBank/DDBJ whole genome shotgun (WGS) entry which is preliminary data.</text>
</comment>
<keyword evidence="1" id="KW-0496">Mitochondrion</keyword>
<gene>
    <name evidence="1" type="ORF">ABT39_MTgene4733</name>
</gene>
<sequence>MDSMRVTMYQLSSDLCPCLKLRMNYPMYQAILKEESNWMRNSPPTGCYSLPPNEGLSSL</sequence>